<keyword evidence="1" id="KW-1133">Transmembrane helix</keyword>
<keyword evidence="1" id="KW-0472">Membrane</keyword>
<feature type="transmembrane region" description="Helical" evidence="1">
    <location>
        <begin position="20"/>
        <end position="37"/>
    </location>
</feature>
<evidence type="ECO:0008006" key="6">
    <source>
        <dbReference type="Google" id="ProtNLM"/>
    </source>
</evidence>
<evidence type="ECO:0000313" key="4">
    <source>
        <dbReference type="Proteomes" id="UP000269335"/>
    </source>
</evidence>
<dbReference type="Proteomes" id="UP000269335">
    <property type="component" value="Unassembled WGS sequence"/>
</dbReference>
<protein>
    <recommendedName>
        <fullName evidence="6">Glycosyltransferase RgtA/B/C/D-like domain-containing protein</fullName>
    </recommendedName>
</protein>
<gene>
    <name evidence="3" type="ORF">ALQ51_03831</name>
    <name evidence="2" type="ORF">ALQ53_01878</name>
</gene>
<feature type="transmembrane region" description="Helical" evidence="1">
    <location>
        <begin position="82"/>
        <end position="109"/>
    </location>
</feature>
<feature type="transmembrane region" description="Helical" evidence="1">
    <location>
        <begin position="364"/>
        <end position="381"/>
    </location>
</feature>
<accession>A0A3M3QJB6</accession>
<feature type="transmembrane region" description="Helical" evidence="1">
    <location>
        <begin position="283"/>
        <end position="303"/>
    </location>
</feature>
<dbReference type="EMBL" id="RBPJ01000149">
    <property type="protein sequence ID" value="RMN95851.1"/>
    <property type="molecule type" value="Genomic_DNA"/>
</dbReference>
<feature type="transmembrane region" description="Helical" evidence="1">
    <location>
        <begin position="121"/>
        <end position="138"/>
    </location>
</feature>
<feature type="transmembrane region" description="Helical" evidence="1">
    <location>
        <begin position="338"/>
        <end position="357"/>
    </location>
</feature>
<dbReference type="AlphaFoldDB" id="A0A3M3QJB6"/>
<evidence type="ECO:0000313" key="2">
    <source>
        <dbReference type="EMBL" id="RMN84272.1"/>
    </source>
</evidence>
<feature type="transmembrane region" description="Helical" evidence="1">
    <location>
        <begin position="215"/>
        <end position="237"/>
    </location>
</feature>
<evidence type="ECO:0000313" key="5">
    <source>
        <dbReference type="Proteomes" id="UP000270524"/>
    </source>
</evidence>
<feature type="transmembrane region" description="Helical" evidence="1">
    <location>
        <begin position="144"/>
        <end position="162"/>
    </location>
</feature>
<feature type="transmembrane region" description="Helical" evidence="1">
    <location>
        <begin position="169"/>
        <end position="195"/>
    </location>
</feature>
<dbReference type="EMBL" id="RBPH01000046">
    <property type="protein sequence ID" value="RMN84272.1"/>
    <property type="molecule type" value="Genomic_DNA"/>
</dbReference>
<evidence type="ECO:0000313" key="3">
    <source>
        <dbReference type="EMBL" id="RMN95851.1"/>
    </source>
</evidence>
<organism evidence="3 5">
    <name type="scientific">Pseudomonas cannabina</name>
    <dbReference type="NCBI Taxonomy" id="86840"/>
    <lineage>
        <taxon>Bacteria</taxon>
        <taxon>Pseudomonadati</taxon>
        <taxon>Pseudomonadota</taxon>
        <taxon>Gammaproteobacteria</taxon>
        <taxon>Pseudomonadales</taxon>
        <taxon>Pseudomonadaceae</taxon>
        <taxon>Pseudomonas</taxon>
    </lineage>
</organism>
<comment type="caution">
    <text evidence="3">The sequence shown here is derived from an EMBL/GenBank/DDBJ whole genome shotgun (WGS) entry which is preliminary data.</text>
</comment>
<dbReference type="Proteomes" id="UP000270524">
    <property type="component" value="Unassembled WGS sequence"/>
</dbReference>
<evidence type="ECO:0000256" key="1">
    <source>
        <dbReference type="SAM" id="Phobius"/>
    </source>
</evidence>
<reference evidence="4 5" key="1">
    <citation type="submission" date="2018-08" db="EMBL/GenBank/DDBJ databases">
        <title>Recombination of ecologically and evolutionarily significant loci maintains genetic cohesion in the Pseudomonas syringae species complex.</title>
        <authorList>
            <person name="Dillon M."/>
            <person name="Thakur S."/>
            <person name="Almeida R.N.D."/>
            <person name="Weir B.S."/>
            <person name="Guttman D.S."/>
        </authorList>
    </citation>
    <scope>NUCLEOTIDE SEQUENCE [LARGE SCALE GENOMIC DNA]</scope>
    <source>
        <strain evidence="2 4">ICMP 15201</strain>
        <strain evidence="3 5">ICMP 15203</strain>
    </source>
</reference>
<sequence length="531" mass="59179">MLYYTERTMNHAIQNKLANGFMLLAIAAIFVTGNFLWQGHDGFNLWDEGYLWYGAQQIIKGEIPVRDFMAYDPGRYYWSAGFFYLMGDTGIIALRVAVAAFQLLGLYAGLWTISVALRQHAARFAYLCLAAVALMAWMYPRHKIIDMSTSMIIVAGLTYLLLNPSTKRYFLLGMIVGLAAVFGRNHGVYGAVASLLAMGWLTIKAPKANYRLEGIAAWAAGVVVGYLPVLGMCLLIPGYFSAFMDTIIFMLEQGNTNLPLPIPWPWTIDFGTAGFIIETRSFLISICFVGLIVFGAGSLGWVFKERFRGNAVRPELVAVACATLPYAHYAFARADVGHLAQGIYPMLLGIFLILATCKSWFSKWALATLTSLISLFIFSAWQPGALARTQDGWVPVNVSGSTLSMDPSTAEAVNLLRDLTDRYAPAGRAVLVLPFWPGAYPLLNRHAPLWEIYALSPRNENFQRAEIERIKKADPGFALVFNMAMDGREELRFSNSHHWVDEYIRSHFEAVPTSPNPAYQIYKAPDRTTTN</sequence>
<name>A0A3M3QJB6_PSECA</name>
<proteinExistence type="predicted"/>
<keyword evidence="1" id="KW-0812">Transmembrane</keyword>